<dbReference type="EMBL" id="JAZHXI010000010">
    <property type="protein sequence ID" value="KAL2067030.1"/>
    <property type="molecule type" value="Genomic_DNA"/>
</dbReference>
<keyword evidence="2" id="KW-1185">Reference proteome</keyword>
<dbReference type="Proteomes" id="UP001595075">
    <property type="component" value="Unassembled WGS sequence"/>
</dbReference>
<evidence type="ECO:0000313" key="2">
    <source>
        <dbReference type="Proteomes" id="UP001595075"/>
    </source>
</evidence>
<protein>
    <submittedName>
        <fullName evidence="1">Uncharacterized protein</fullName>
    </submittedName>
</protein>
<gene>
    <name evidence="1" type="ORF">VTL71DRAFT_1454</name>
</gene>
<name>A0ABR4CB74_9HELO</name>
<evidence type="ECO:0000313" key="1">
    <source>
        <dbReference type="EMBL" id="KAL2067030.1"/>
    </source>
</evidence>
<comment type="caution">
    <text evidence="1">The sequence shown here is derived from an EMBL/GenBank/DDBJ whole genome shotgun (WGS) entry which is preliminary data.</text>
</comment>
<proteinExistence type="predicted"/>
<accession>A0ABR4CB74</accession>
<organism evidence="1 2">
    <name type="scientific">Oculimacula yallundae</name>
    <dbReference type="NCBI Taxonomy" id="86028"/>
    <lineage>
        <taxon>Eukaryota</taxon>
        <taxon>Fungi</taxon>
        <taxon>Dikarya</taxon>
        <taxon>Ascomycota</taxon>
        <taxon>Pezizomycotina</taxon>
        <taxon>Leotiomycetes</taxon>
        <taxon>Helotiales</taxon>
        <taxon>Ploettnerulaceae</taxon>
        <taxon>Oculimacula</taxon>
    </lineage>
</organism>
<reference evidence="1 2" key="1">
    <citation type="journal article" date="2024" name="Commun. Biol.">
        <title>Comparative genomic analysis of thermophilic fungi reveals convergent evolutionary adaptations and gene losses.</title>
        <authorList>
            <person name="Steindorff A.S."/>
            <person name="Aguilar-Pontes M.V."/>
            <person name="Robinson A.J."/>
            <person name="Andreopoulos B."/>
            <person name="LaButti K."/>
            <person name="Kuo A."/>
            <person name="Mondo S."/>
            <person name="Riley R."/>
            <person name="Otillar R."/>
            <person name="Haridas S."/>
            <person name="Lipzen A."/>
            <person name="Grimwood J."/>
            <person name="Schmutz J."/>
            <person name="Clum A."/>
            <person name="Reid I.D."/>
            <person name="Moisan M.C."/>
            <person name="Butler G."/>
            <person name="Nguyen T.T.M."/>
            <person name="Dewar K."/>
            <person name="Conant G."/>
            <person name="Drula E."/>
            <person name="Henrissat B."/>
            <person name="Hansel C."/>
            <person name="Singer S."/>
            <person name="Hutchinson M.I."/>
            <person name="de Vries R.P."/>
            <person name="Natvig D.O."/>
            <person name="Powell A.J."/>
            <person name="Tsang A."/>
            <person name="Grigoriev I.V."/>
        </authorList>
    </citation>
    <scope>NUCLEOTIDE SEQUENCE [LARGE SCALE GENOMIC DNA]</scope>
    <source>
        <strain evidence="1 2">CBS 494.80</strain>
    </source>
</reference>
<sequence>MTSEHFLTHTLLTLFPVLKKVDQYGHSPVFAAPSWVPDYEYRRHEGSRLRIPREILDISRLDEEFEDIIDETITAPTGNIGVLAPAEHGLSRQSAAENVVSTVEFTLNGQCLTLPAIHVGNCNSISTSFTHDPHQTEMLTAMALHHWRQLGLHYEQCIQDLDIQEYEMTSFTNAMCGTVFRGERQPDDVIDGMGTMFRDPEIVQTVENANNLIYNLQSLNLMHHRRVIFEFLPNRAMSRTFEHVFDPRIRHFGLGSDEMQVGDEIFIARGEEIPLICRPCDGGYRFVGYAWVPALPLWEQLLETSKAQGGDIEERMIDLV</sequence>